<dbReference type="AlphaFoldDB" id="A0A444X221"/>
<evidence type="ECO:0008006" key="4">
    <source>
        <dbReference type="Google" id="ProtNLM"/>
    </source>
</evidence>
<keyword evidence="3" id="KW-1185">Reference proteome</keyword>
<dbReference type="EMBL" id="SDMP01000020">
    <property type="protein sequence ID" value="RYQ83776.1"/>
    <property type="molecule type" value="Genomic_DNA"/>
</dbReference>
<sequence>MSSCSAARPSLSEHDAPSFDLGISPPTSQPTLLTSQPTVTQLEVLEKAVVDAGVAAALKFTDATSAEPSFTAVETTHVKETKDSTNEYDPIFILKHKANFEGLRHQFLSLMPEQHVKSTVVNAHCVILNDIKCSRFQEDIYCVPIDIVMFMLGTHGENYIDPKITKAYRMDWLWIANVQKKAFYVLDPVNKKKDEITDLRIKLNKFVGLIISQMRVYAGAEPLMEVGEGEEAEYIRLNGQHTRYDYAIYVKKWLETIDLRKIKKGKRFDPSLFFGQPLVLTRGRF</sequence>
<protein>
    <recommendedName>
        <fullName evidence="4">Ubiquitin-like protease family profile domain-containing protein</fullName>
    </recommendedName>
</protein>
<name>A0A444X221_ARAHY</name>
<dbReference type="Proteomes" id="UP000289738">
    <property type="component" value="Chromosome B10"/>
</dbReference>
<evidence type="ECO:0000256" key="1">
    <source>
        <dbReference type="SAM" id="MobiDB-lite"/>
    </source>
</evidence>
<feature type="region of interest" description="Disordered" evidence="1">
    <location>
        <begin position="1"/>
        <end position="33"/>
    </location>
</feature>
<reference evidence="2 3" key="1">
    <citation type="submission" date="2019-01" db="EMBL/GenBank/DDBJ databases">
        <title>Sequencing of cultivated peanut Arachis hypogaea provides insights into genome evolution and oil improvement.</title>
        <authorList>
            <person name="Chen X."/>
        </authorList>
    </citation>
    <scope>NUCLEOTIDE SEQUENCE [LARGE SCALE GENOMIC DNA]</scope>
    <source>
        <strain evidence="3">cv. Fuhuasheng</strain>
        <tissue evidence="2">Leaves</tissue>
    </source>
</reference>
<evidence type="ECO:0000313" key="2">
    <source>
        <dbReference type="EMBL" id="RYQ83776.1"/>
    </source>
</evidence>
<organism evidence="2 3">
    <name type="scientific">Arachis hypogaea</name>
    <name type="common">Peanut</name>
    <dbReference type="NCBI Taxonomy" id="3818"/>
    <lineage>
        <taxon>Eukaryota</taxon>
        <taxon>Viridiplantae</taxon>
        <taxon>Streptophyta</taxon>
        <taxon>Embryophyta</taxon>
        <taxon>Tracheophyta</taxon>
        <taxon>Spermatophyta</taxon>
        <taxon>Magnoliopsida</taxon>
        <taxon>eudicotyledons</taxon>
        <taxon>Gunneridae</taxon>
        <taxon>Pentapetalae</taxon>
        <taxon>rosids</taxon>
        <taxon>fabids</taxon>
        <taxon>Fabales</taxon>
        <taxon>Fabaceae</taxon>
        <taxon>Papilionoideae</taxon>
        <taxon>50 kb inversion clade</taxon>
        <taxon>dalbergioids sensu lato</taxon>
        <taxon>Dalbergieae</taxon>
        <taxon>Pterocarpus clade</taxon>
        <taxon>Arachis</taxon>
    </lineage>
</organism>
<gene>
    <name evidence="2" type="ORF">Ahy_B10g102609</name>
</gene>
<comment type="caution">
    <text evidence="2">The sequence shown here is derived from an EMBL/GenBank/DDBJ whole genome shotgun (WGS) entry which is preliminary data.</text>
</comment>
<evidence type="ECO:0000313" key="3">
    <source>
        <dbReference type="Proteomes" id="UP000289738"/>
    </source>
</evidence>
<proteinExistence type="predicted"/>
<accession>A0A444X221</accession>